<dbReference type="SUPFAM" id="SSF46689">
    <property type="entry name" value="Homeodomain-like"/>
    <property type="match status" value="1"/>
</dbReference>
<dbReference type="Proteomes" id="UP000230055">
    <property type="component" value="Unassembled WGS sequence"/>
</dbReference>
<dbReference type="AlphaFoldDB" id="A0A2M7R885"/>
<dbReference type="InterPro" id="IPR036388">
    <property type="entry name" value="WH-like_DNA-bd_sf"/>
</dbReference>
<gene>
    <name evidence="1" type="ORF">COY72_00415</name>
</gene>
<dbReference type="Pfam" id="PF04255">
    <property type="entry name" value="DUF433"/>
    <property type="match status" value="1"/>
</dbReference>
<dbReference type="EMBL" id="PFLX01000011">
    <property type="protein sequence ID" value="PIY91014.1"/>
    <property type="molecule type" value="Genomic_DNA"/>
</dbReference>
<dbReference type="PANTHER" id="PTHR34849">
    <property type="entry name" value="SSL5025 PROTEIN"/>
    <property type="match status" value="1"/>
</dbReference>
<evidence type="ECO:0000313" key="2">
    <source>
        <dbReference type="Proteomes" id="UP000230055"/>
    </source>
</evidence>
<organism evidence="1 2">
    <name type="scientific">Candidatus Nealsonbacteria bacterium CG_4_10_14_0_8_um_filter_35_10</name>
    <dbReference type="NCBI Taxonomy" id="1974683"/>
    <lineage>
        <taxon>Bacteria</taxon>
        <taxon>Candidatus Nealsoniibacteriota</taxon>
    </lineage>
</organism>
<sequence length="72" mass="8337">MNNRIEINPKIMMGKPIIKGTRIPVYVILNLLAEGYDFEKIIKEYPDLTRQDILAAITYAAKITKFRELARV</sequence>
<reference evidence="2" key="1">
    <citation type="submission" date="2017-09" db="EMBL/GenBank/DDBJ databases">
        <title>Depth-based differentiation of microbial function through sediment-hosted aquifers and enrichment of novel symbionts in the deep terrestrial subsurface.</title>
        <authorList>
            <person name="Probst A.J."/>
            <person name="Ladd B."/>
            <person name="Jarett J.K."/>
            <person name="Geller-Mcgrath D.E."/>
            <person name="Sieber C.M.K."/>
            <person name="Emerson J.B."/>
            <person name="Anantharaman K."/>
            <person name="Thomas B.C."/>
            <person name="Malmstrom R."/>
            <person name="Stieglmeier M."/>
            <person name="Klingl A."/>
            <person name="Woyke T."/>
            <person name="Ryan C.M."/>
            <person name="Banfield J.F."/>
        </authorList>
    </citation>
    <scope>NUCLEOTIDE SEQUENCE [LARGE SCALE GENOMIC DNA]</scope>
</reference>
<dbReference type="Gene3D" id="1.10.10.10">
    <property type="entry name" value="Winged helix-like DNA-binding domain superfamily/Winged helix DNA-binding domain"/>
    <property type="match status" value="1"/>
</dbReference>
<name>A0A2M7R885_9BACT</name>
<dbReference type="PANTHER" id="PTHR34849:SF3">
    <property type="entry name" value="SSR2962 PROTEIN"/>
    <property type="match status" value="1"/>
</dbReference>
<dbReference type="InterPro" id="IPR009057">
    <property type="entry name" value="Homeodomain-like_sf"/>
</dbReference>
<comment type="caution">
    <text evidence="1">The sequence shown here is derived from an EMBL/GenBank/DDBJ whole genome shotgun (WGS) entry which is preliminary data.</text>
</comment>
<dbReference type="InterPro" id="IPR007367">
    <property type="entry name" value="DUF433"/>
</dbReference>
<accession>A0A2M7R885</accession>
<proteinExistence type="predicted"/>
<protein>
    <submittedName>
        <fullName evidence="1">Antitoxin</fullName>
    </submittedName>
</protein>
<evidence type="ECO:0000313" key="1">
    <source>
        <dbReference type="EMBL" id="PIY91014.1"/>
    </source>
</evidence>